<evidence type="ECO:0000313" key="3">
    <source>
        <dbReference type="Proteomes" id="UP000321291"/>
    </source>
</evidence>
<dbReference type="RefSeq" id="WP_146784947.1">
    <property type="nucleotide sequence ID" value="NZ_CP042434.1"/>
</dbReference>
<dbReference type="KEGG" id="agi:FSB73_17115"/>
<accession>A0A5B8VNP3</accession>
<feature type="region of interest" description="Disordered" evidence="1">
    <location>
        <begin position="144"/>
        <end position="172"/>
    </location>
</feature>
<organism evidence="2 3">
    <name type="scientific">Arachidicoccus ginsenosidivorans</name>
    <dbReference type="NCBI Taxonomy" id="496057"/>
    <lineage>
        <taxon>Bacteria</taxon>
        <taxon>Pseudomonadati</taxon>
        <taxon>Bacteroidota</taxon>
        <taxon>Chitinophagia</taxon>
        <taxon>Chitinophagales</taxon>
        <taxon>Chitinophagaceae</taxon>
        <taxon>Arachidicoccus</taxon>
    </lineage>
</organism>
<gene>
    <name evidence="2" type="ORF">FSB73_17115</name>
</gene>
<evidence type="ECO:0000256" key="1">
    <source>
        <dbReference type="SAM" id="MobiDB-lite"/>
    </source>
</evidence>
<feature type="region of interest" description="Disordered" evidence="1">
    <location>
        <begin position="1"/>
        <end position="22"/>
    </location>
</feature>
<dbReference type="OrthoDB" id="9838864at2"/>
<sequence>MRSRQKNSSSKNNRARHQAPPSLWQENSAELAIQLLAALDFEGAQSAFNNWIPQASMDPSIEQKEPAAFAAIRAAKDWGPLLSEWINTGKQLLPMNALQLDNLLIQYQNYDFGKWLKLFSQNLLQLFLRMSQDLIRIHNPSVNEGQKTLTDQPNKEPTPAKTKKSGTQKNNQNNKAFKQAAKEANLLYPVITKITGHLLSKHATTKTLGQANDLLKLAFKAFHMDGRYSYLLAHCYYKNRKKEQANQQFAYSLLYYPELTLSFNEDKALFQFPKEIVALIKKQPQPAKAVTLGVIKGIFKLIELPSDLHFSDQQHQDALQCYLALQQAEAAAYQPRKNLRQLADTRKALMDADQVLGKEYMKMIKVREGR</sequence>
<proteinExistence type="predicted"/>
<feature type="compositionally biased region" description="Low complexity" evidence="1">
    <location>
        <begin position="1"/>
        <end position="12"/>
    </location>
</feature>
<dbReference type="Proteomes" id="UP000321291">
    <property type="component" value="Chromosome"/>
</dbReference>
<name>A0A5B8VNP3_9BACT</name>
<dbReference type="EMBL" id="CP042434">
    <property type="protein sequence ID" value="QEC73140.1"/>
    <property type="molecule type" value="Genomic_DNA"/>
</dbReference>
<dbReference type="AlphaFoldDB" id="A0A5B8VNP3"/>
<keyword evidence="3" id="KW-1185">Reference proteome</keyword>
<evidence type="ECO:0000313" key="2">
    <source>
        <dbReference type="EMBL" id="QEC73140.1"/>
    </source>
</evidence>
<protein>
    <submittedName>
        <fullName evidence="2">Uncharacterized protein</fullName>
    </submittedName>
</protein>
<reference evidence="2 3" key="1">
    <citation type="journal article" date="2017" name="Int. J. Syst. Evol. Microbiol.">
        <title>Arachidicoccus ginsenosidivorans sp. nov., with ginsenoside-converting activity isolated from ginseng cultivating soil.</title>
        <authorList>
            <person name="Siddiqi M.Z."/>
            <person name="Aslam Z."/>
            <person name="Im W.T."/>
        </authorList>
    </citation>
    <scope>NUCLEOTIDE SEQUENCE [LARGE SCALE GENOMIC DNA]</scope>
    <source>
        <strain evidence="2 3">Gsoil 809</strain>
    </source>
</reference>